<dbReference type="Gene3D" id="3.40.50.1360">
    <property type="match status" value="1"/>
</dbReference>
<reference evidence="2" key="1">
    <citation type="submission" date="2006-10" db="EMBL/GenBank/DDBJ databases">
        <title>Complete sequence of Solibacter usitatus Ellin6076.</title>
        <authorList>
            <consortium name="US DOE Joint Genome Institute"/>
            <person name="Copeland A."/>
            <person name="Lucas S."/>
            <person name="Lapidus A."/>
            <person name="Barry K."/>
            <person name="Detter J.C."/>
            <person name="Glavina del Rio T."/>
            <person name="Hammon N."/>
            <person name="Israni S."/>
            <person name="Dalin E."/>
            <person name="Tice H."/>
            <person name="Pitluck S."/>
            <person name="Thompson L.S."/>
            <person name="Brettin T."/>
            <person name="Bruce D."/>
            <person name="Han C."/>
            <person name="Tapia R."/>
            <person name="Gilna P."/>
            <person name="Schmutz J."/>
            <person name="Larimer F."/>
            <person name="Land M."/>
            <person name="Hauser L."/>
            <person name="Kyrpides N."/>
            <person name="Mikhailova N."/>
            <person name="Janssen P.H."/>
            <person name="Kuske C.R."/>
            <person name="Richardson P."/>
        </authorList>
    </citation>
    <scope>NUCLEOTIDE SEQUENCE</scope>
    <source>
        <strain evidence="2">Ellin6076</strain>
    </source>
</reference>
<dbReference type="GO" id="GO:0042802">
    <property type="term" value="F:identical protein binding"/>
    <property type="evidence" value="ECO:0007669"/>
    <property type="project" value="TreeGrafter"/>
</dbReference>
<sequence length="242" mass="26072">MRVYPDGIEAGAAGAQIAAAIIAETIARDGKAAVVFASAVSQDPFLAALREQPIEWPRLAAFHMDEYAGMAADHPASFRRFLRDRLFDHVPVAAFHQLDAEAADANAECERYAALLRASNPCLVIMGIGENGHLAFIDPPVCDFHDPRDVRPVELDDVCRMQQVHDGAFARLEDVPARALSLTVPFFLRVPRALVFVNGPHKSAAVHAALDGPITEACPASALRRHPSAVLFLDPPAASLLS</sequence>
<dbReference type="InterPro" id="IPR006148">
    <property type="entry name" value="Glc/Gal-6P_isomerase"/>
</dbReference>
<dbReference type="GO" id="GO:0005975">
    <property type="term" value="P:carbohydrate metabolic process"/>
    <property type="evidence" value="ECO:0007669"/>
    <property type="project" value="InterPro"/>
</dbReference>
<dbReference type="HOGENOM" id="CLU_049611_1_0_0"/>
<dbReference type="GO" id="GO:0004342">
    <property type="term" value="F:glucosamine-6-phosphate deaminase activity"/>
    <property type="evidence" value="ECO:0007669"/>
    <property type="project" value="InterPro"/>
</dbReference>
<protein>
    <submittedName>
        <fullName evidence="2">Glucosamine/galactosamine-6-phosphate isomerase</fullName>
    </submittedName>
</protein>
<dbReference type="eggNOG" id="COG0363">
    <property type="taxonomic scope" value="Bacteria"/>
</dbReference>
<dbReference type="PANTHER" id="PTHR11280:SF6">
    <property type="entry name" value="GLUCOSAMINE-6-PHOSPHATE ISOMERASE NAGB"/>
    <property type="match status" value="1"/>
</dbReference>
<evidence type="ECO:0000259" key="1">
    <source>
        <dbReference type="Pfam" id="PF01182"/>
    </source>
</evidence>
<dbReference type="FunCoup" id="Q01ZN3">
    <property type="interactions" value="432"/>
</dbReference>
<dbReference type="GO" id="GO:0016853">
    <property type="term" value="F:isomerase activity"/>
    <property type="evidence" value="ECO:0007669"/>
    <property type="project" value="UniProtKB-KW"/>
</dbReference>
<dbReference type="GO" id="GO:0005737">
    <property type="term" value="C:cytoplasm"/>
    <property type="evidence" value="ECO:0007669"/>
    <property type="project" value="TreeGrafter"/>
</dbReference>
<dbReference type="KEGG" id="sus:Acid_3915"/>
<feature type="domain" description="Glucosamine/galactosamine-6-phosphate isomerase" evidence="1">
    <location>
        <begin position="12"/>
        <end position="225"/>
    </location>
</feature>
<dbReference type="GO" id="GO:0006046">
    <property type="term" value="P:N-acetylglucosamine catabolic process"/>
    <property type="evidence" value="ECO:0007669"/>
    <property type="project" value="TreeGrafter"/>
</dbReference>
<dbReference type="SUPFAM" id="SSF100950">
    <property type="entry name" value="NagB/RpiA/CoA transferase-like"/>
    <property type="match status" value="1"/>
</dbReference>
<evidence type="ECO:0000313" key="2">
    <source>
        <dbReference type="EMBL" id="ABJ84882.1"/>
    </source>
</evidence>
<name>Q01ZN3_SOLUE</name>
<dbReference type="InterPro" id="IPR004547">
    <property type="entry name" value="Glucosamine6P_isomerase"/>
</dbReference>
<dbReference type="GO" id="GO:0019262">
    <property type="term" value="P:N-acetylneuraminate catabolic process"/>
    <property type="evidence" value="ECO:0007669"/>
    <property type="project" value="TreeGrafter"/>
</dbReference>
<accession>Q01ZN3</accession>
<dbReference type="GO" id="GO:0006043">
    <property type="term" value="P:glucosamine catabolic process"/>
    <property type="evidence" value="ECO:0007669"/>
    <property type="project" value="TreeGrafter"/>
</dbReference>
<dbReference type="PANTHER" id="PTHR11280">
    <property type="entry name" value="GLUCOSAMINE-6-PHOSPHATE ISOMERASE"/>
    <property type="match status" value="1"/>
</dbReference>
<organism evidence="2">
    <name type="scientific">Solibacter usitatus (strain Ellin6076)</name>
    <dbReference type="NCBI Taxonomy" id="234267"/>
    <lineage>
        <taxon>Bacteria</taxon>
        <taxon>Pseudomonadati</taxon>
        <taxon>Acidobacteriota</taxon>
        <taxon>Terriglobia</taxon>
        <taxon>Bryobacterales</taxon>
        <taxon>Solibacteraceae</taxon>
        <taxon>Candidatus Solibacter</taxon>
    </lineage>
</organism>
<keyword evidence="2" id="KW-0413">Isomerase</keyword>
<dbReference type="EMBL" id="CP000473">
    <property type="protein sequence ID" value="ABJ84882.1"/>
    <property type="molecule type" value="Genomic_DNA"/>
</dbReference>
<proteinExistence type="predicted"/>
<dbReference type="Pfam" id="PF01182">
    <property type="entry name" value="Glucosamine_iso"/>
    <property type="match status" value="1"/>
</dbReference>
<dbReference type="InParanoid" id="Q01ZN3"/>
<dbReference type="AlphaFoldDB" id="Q01ZN3"/>
<dbReference type="STRING" id="234267.Acid_3915"/>
<gene>
    <name evidence="2" type="ordered locus">Acid_3915</name>
</gene>
<dbReference type="InterPro" id="IPR037171">
    <property type="entry name" value="NagB/RpiA_transferase-like"/>
</dbReference>